<proteinExistence type="predicted"/>
<evidence type="ECO:0000313" key="2">
    <source>
        <dbReference type="Proteomes" id="UP000002439"/>
    </source>
</evidence>
<dbReference type="HOGENOM" id="CLU_188849_0_0_2"/>
<dbReference type="eggNOG" id="arCOG01426">
    <property type="taxonomic scope" value="Archaea"/>
</dbReference>
<dbReference type="PATRIC" id="fig|178306.9.peg.1379"/>
<dbReference type="EMBL" id="AE009441">
    <property type="protein sequence ID" value="AAL63782.1"/>
    <property type="molecule type" value="Genomic_DNA"/>
</dbReference>
<dbReference type="KEGG" id="pai:PAE1865"/>
<sequence>MKKADERRWRQNERRWKQNEKKWKENEKRWEEAYKRFDNIERRLSNVESTLGAMAESQHSRYVWEDLQAEIRARGEALMRRVRSARSIFGLIFTSTT</sequence>
<dbReference type="AlphaFoldDB" id="Q8ZWC0"/>
<reference evidence="1 2" key="1">
    <citation type="journal article" date="2002" name="Proc. Natl. Acad. Sci. U.S.A.">
        <title>Genome sequence of the hyperthermophilic crenarchaeon Pyrobaculum aerophilum.</title>
        <authorList>
            <person name="Fitz-Gibbon S.T."/>
            <person name="Ladner H."/>
            <person name="Kim U.J."/>
            <person name="Stetter K.O."/>
            <person name="Simon M.I."/>
            <person name="Miller J.H."/>
        </authorList>
    </citation>
    <scope>NUCLEOTIDE SEQUENCE [LARGE SCALE GENOMIC DNA]</scope>
    <source>
        <strain evidence="2">ATCC 51768 / DSM 7523 / JCM 9630 / CIP 104966 / NBRC 100827 / IM2</strain>
    </source>
</reference>
<accession>Q8ZWC0</accession>
<protein>
    <submittedName>
        <fullName evidence="1">PaREP7</fullName>
    </submittedName>
</protein>
<dbReference type="SUPFAM" id="SSF57997">
    <property type="entry name" value="Tropomyosin"/>
    <property type="match status" value="1"/>
</dbReference>
<gene>
    <name evidence="1" type="ordered locus">PAE1865</name>
</gene>
<evidence type="ECO:0000313" key="1">
    <source>
        <dbReference type="EMBL" id="AAL63782.1"/>
    </source>
</evidence>
<organism evidence="1 2">
    <name type="scientific">Pyrobaculum aerophilum (strain ATCC 51768 / DSM 7523 / JCM 9630 / CIP 104966 / NBRC 100827 / IM2)</name>
    <dbReference type="NCBI Taxonomy" id="178306"/>
    <lineage>
        <taxon>Archaea</taxon>
        <taxon>Thermoproteota</taxon>
        <taxon>Thermoprotei</taxon>
        <taxon>Thermoproteales</taxon>
        <taxon>Thermoproteaceae</taxon>
        <taxon>Pyrobaculum</taxon>
    </lineage>
</organism>
<name>Q8ZWC0_PYRAE</name>
<dbReference type="InParanoid" id="Q8ZWC0"/>
<dbReference type="STRING" id="178306.PAE1865"/>
<keyword evidence="2" id="KW-1185">Reference proteome</keyword>
<dbReference type="EnsemblBacteria" id="AAL63782">
    <property type="protein sequence ID" value="AAL63782"/>
    <property type="gene ID" value="PAE1865"/>
</dbReference>
<dbReference type="Proteomes" id="UP000002439">
    <property type="component" value="Chromosome"/>
</dbReference>